<dbReference type="Gene3D" id="3.40.50.300">
    <property type="entry name" value="P-loop containing nucleotide triphosphate hydrolases"/>
    <property type="match status" value="1"/>
</dbReference>
<dbReference type="InterPro" id="IPR003959">
    <property type="entry name" value="ATPase_AAA_core"/>
</dbReference>
<evidence type="ECO:0000256" key="2">
    <source>
        <dbReference type="ARBA" id="ARBA00022840"/>
    </source>
</evidence>
<dbReference type="PROSITE" id="PS00674">
    <property type="entry name" value="AAA"/>
    <property type="match status" value="1"/>
</dbReference>
<dbReference type="InterPro" id="IPR050168">
    <property type="entry name" value="AAA_ATPase_domain"/>
</dbReference>
<evidence type="ECO:0000256" key="6">
    <source>
        <dbReference type="SAM" id="MobiDB-lite"/>
    </source>
</evidence>
<evidence type="ECO:0000313" key="9">
    <source>
        <dbReference type="EMBL" id="XCO72183.1"/>
    </source>
</evidence>
<evidence type="ECO:0000256" key="1">
    <source>
        <dbReference type="ARBA" id="ARBA00022741"/>
    </source>
</evidence>
<feature type="coiled-coil region" evidence="5">
    <location>
        <begin position="479"/>
        <end position="581"/>
    </location>
</feature>
<keyword evidence="3 5" id="KW-0175">Coiled coil</keyword>
<protein>
    <submittedName>
        <fullName evidence="9">AAA family ATPase</fullName>
    </submittedName>
</protein>
<dbReference type="SUPFAM" id="SSF52540">
    <property type="entry name" value="P-loop containing nucleoside triphosphate hydrolases"/>
    <property type="match status" value="1"/>
</dbReference>
<dbReference type="SUPFAM" id="SSF52047">
    <property type="entry name" value="RNI-like"/>
    <property type="match status" value="1"/>
</dbReference>
<dbReference type="InterPro" id="IPR001611">
    <property type="entry name" value="Leu-rich_rpt"/>
</dbReference>
<dbReference type="PANTHER" id="PTHR23077:SF198">
    <property type="entry name" value="ATP-DEPENDENT ZINC METALLOPROTEASE FTSH"/>
    <property type="match status" value="1"/>
</dbReference>
<proteinExistence type="inferred from homology"/>
<comment type="similarity">
    <text evidence="4">Belongs to the AAA ATPase family.</text>
</comment>
<gene>
    <name evidence="9" type="ORF">ABS251_03280</name>
</gene>
<reference evidence="9" key="1">
    <citation type="submission" date="2024-06" db="EMBL/GenBank/DDBJ databases">
        <authorList>
            <person name="Al-Khalidi N."/>
            <person name="Al-Zurfi S.M."/>
            <person name="Lahuf A."/>
        </authorList>
    </citation>
    <scope>NUCLEOTIDE SEQUENCE</scope>
    <source>
        <strain evidence="9">Karbala-1</strain>
    </source>
</reference>
<dbReference type="SMART" id="SM00368">
    <property type="entry name" value="LRR_RI"/>
    <property type="match status" value="4"/>
</dbReference>
<feature type="region of interest" description="Disordered" evidence="6">
    <location>
        <begin position="427"/>
        <end position="466"/>
    </location>
</feature>
<feature type="domain" description="AAA+ ATPase" evidence="8">
    <location>
        <begin position="210"/>
        <end position="350"/>
    </location>
</feature>
<keyword evidence="7" id="KW-0812">Transmembrane</keyword>
<feature type="transmembrane region" description="Helical" evidence="7">
    <location>
        <begin position="621"/>
        <end position="646"/>
    </location>
</feature>
<dbReference type="Gene3D" id="1.10.8.60">
    <property type="match status" value="1"/>
</dbReference>
<dbReference type="GO" id="GO:0005524">
    <property type="term" value="F:ATP binding"/>
    <property type="evidence" value="ECO:0007669"/>
    <property type="project" value="UniProtKB-KW"/>
</dbReference>
<dbReference type="GO" id="GO:0016887">
    <property type="term" value="F:ATP hydrolysis activity"/>
    <property type="evidence" value="ECO:0007669"/>
    <property type="project" value="InterPro"/>
</dbReference>
<dbReference type="InterPro" id="IPR003960">
    <property type="entry name" value="ATPase_AAA_CS"/>
</dbReference>
<organism evidence="9">
    <name type="scientific">Wolbachia endosymbiont of Ephestia elutella</name>
    <dbReference type="NCBI Taxonomy" id="3231696"/>
    <lineage>
        <taxon>Bacteria</taxon>
        <taxon>Pseudomonadati</taxon>
        <taxon>Pseudomonadota</taxon>
        <taxon>Alphaproteobacteria</taxon>
        <taxon>Rickettsiales</taxon>
        <taxon>Anaplasmataceae</taxon>
        <taxon>Wolbachieae</taxon>
        <taxon>Wolbachia</taxon>
    </lineage>
</organism>
<dbReference type="InterPro" id="IPR003593">
    <property type="entry name" value="AAA+_ATPase"/>
</dbReference>
<sequence length="668" mass="73669">MNFNELVKNGCLKLDFKIITVSELVSFLEINSHITKLSLKSCYIGDEGAKALANGNLANLTQLDLSSNSIGDEGAKALANGNLANLTQLNLSWNSIGDEGAEALANGNLTNLTSLDVALNNIGDKGEKALADLKKFNVKGIKNFGTIDSLINKLTQSNSSIEIFDPAKSENKTTLDDIIIPESVKKELNKILGTIPERNKELLKKIGLKPEKGYLFYGPPGNGKTKIARAIACQANAKFISVSASEFLKSYIGEGEKYVREIFKKARANAPCIIFIDEIDCIATKRGSGGSSSHAQSCDSLVNQFLTELDGFNSLEGVTVIAATNRRDVLDKAFIRPGRLSNHIEIPLPGRAQRKDILDLYIKKFKVIERLEVKVDTQKLANKTDGFSGAELEYLIDKTTRDIISFFEGEGKITIDTNNFIQAIEEKKSKEPEGEQVNNDLESLNSPVDNENNVESHSSANSGPNVVNTQQFAKVTKLLNGIQTKINALQKEREERFEELDSENSYLKQDLDSVRKDLIKVTQCTKEYTQLKDDLKTITEKYTQLQSEFENMVTTELKKHESTLEKRFEDLQEQFEGKNKKLNSKYEKFLGASNNSKRQGSYASISFVLSGASAVGASLTMFHLAMCLSFAVAALIFLAAGCYCLYKANTTLSNVEIDQTQTILSLTA</sequence>
<name>A0AAU8MH69_9RICK</name>
<dbReference type="InterPro" id="IPR027417">
    <property type="entry name" value="P-loop_NTPase"/>
</dbReference>
<dbReference type="PANTHER" id="PTHR23077">
    <property type="entry name" value="AAA-FAMILY ATPASE"/>
    <property type="match status" value="1"/>
</dbReference>
<evidence type="ECO:0000256" key="4">
    <source>
        <dbReference type="RuleBase" id="RU003651"/>
    </source>
</evidence>
<keyword evidence="7" id="KW-1133">Transmembrane helix</keyword>
<dbReference type="FunFam" id="3.40.50.300:FF:001025">
    <property type="entry name" value="ATPase family, AAA domain-containing 2B"/>
    <property type="match status" value="1"/>
</dbReference>
<accession>A0AAU8MH69</accession>
<keyword evidence="7" id="KW-0472">Membrane</keyword>
<dbReference type="Gene3D" id="3.80.10.10">
    <property type="entry name" value="Ribonuclease Inhibitor"/>
    <property type="match status" value="2"/>
</dbReference>
<evidence type="ECO:0000256" key="3">
    <source>
        <dbReference type="ARBA" id="ARBA00023054"/>
    </source>
</evidence>
<evidence type="ECO:0000259" key="8">
    <source>
        <dbReference type="SMART" id="SM00382"/>
    </source>
</evidence>
<dbReference type="SMART" id="SM00382">
    <property type="entry name" value="AAA"/>
    <property type="match status" value="1"/>
</dbReference>
<feature type="compositionally biased region" description="Polar residues" evidence="6">
    <location>
        <begin position="436"/>
        <end position="466"/>
    </location>
</feature>
<evidence type="ECO:0000256" key="7">
    <source>
        <dbReference type="SAM" id="Phobius"/>
    </source>
</evidence>
<dbReference type="AlphaFoldDB" id="A0AAU8MH69"/>
<keyword evidence="1 4" id="KW-0547">Nucleotide-binding</keyword>
<dbReference type="Pfam" id="PF13516">
    <property type="entry name" value="LRR_6"/>
    <property type="match status" value="4"/>
</dbReference>
<evidence type="ECO:0000256" key="5">
    <source>
        <dbReference type="SAM" id="Coils"/>
    </source>
</evidence>
<keyword evidence="2 4" id="KW-0067">ATP-binding</keyword>
<dbReference type="EMBL" id="CP159923">
    <property type="protein sequence ID" value="XCO72183.1"/>
    <property type="molecule type" value="Genomic_DNA"/>
</dbReference>
<dbReference type="InterPro" id="IPR032675">
    <property type="entry name" value="LRR_dom_sf"/>
</dbReference>
<dbReference type="Pfam" id="PF00004">
    <property type="entry name" value="AAA"/>
    <property type="match status" value="1"/>
</dbReference>